<dbReference type="GO" id="GO:0006508">
    <property type="term" value="P:proteolysis"/>
    <property type="evidence" value="ECO:0007669"/>
    <property type="project" value="UniProtKB-KW"/>
</dbReference>
<evidence type="ECO:0000256" key="15">
    <source>
        <dbReference type="PIRSR" id="PIRSR634015-3"/>
    </source>
</evidence>
<keyword evidence="6" id="KW-0963">Cytoplasm</keyword>
<keyword evidence="8 15" id="KW-0479">Metal-binding</keyword>
<dbReference type="EMBL" id="CADCUI010000008">
    <property type="protein sequence ID" value="CAA9331085.1"/>
    <property type="molecule type" value="Genomic_DNA"/>
</dbReference>
<feature type="domain" description="Peptidase M1 membrane alanine aminopeptidase" evidence="18">
    <location>
        <begin position="337"/>
        <end position="477"/>
    </location>
</feature>
<evidence type="ECO:0000256" key="8">
    <source>
        <dbReference type="ARBA" id="ARBA00022723"/>
    </source>
</evidence>
<evidence type="ECO:0000256" key="6">
    <source>
        <dbReference type="ARBA" id="ARBA00022490"/>
    </source>
</evidence>
<dbReference type="PRINTS" id="PR00756">
    <property type="entry name" value="ALADIPTASE"/>
</dbReference>
<evidence type="ECO:0000256" key="11">
    <source>
        <dbReference type="ARBA" id="ARBA00023049"/>
    </source>
</evidence>
<evidence type="ECO:0000256" key="16">
    <source>
        <dbReference type="SAM" id="MobiDB-lite"/>
    </source>
</evidence>
<dbReference type="Gene3D" id="1.10.390.10">
    <property type="entry name" value="Neutral Protease Domain 2"/>
    <property type="match status" value="1"/>
</dbReference>
<feature type="chain" id="PRO_5039454391" description="Aminopeptidase N" evidence="17">
    <location>
        <begin position="33"/>
        <end position="493"/>
    </location>
</feature>
<feature type="binding site" evidence="15">
    <location>
        <position position="363"/>
    </location>
    <ligand>
        <name>Zn(2+)</name>
        <dbReference type="ChEBI" id="CHEBI:29105"/>
        <note>catalytic</note>
    </ligand>
</feature>
<evidence type="ECO:0000256" key="3">
    <source>
        <dbReference type="ARBA" id="ARBA00010136"/>
    </source>
</evidence>
<dbReference type="CDD" id="cd09603">
    <property type="entry name" value="M1_APN_like"/>
    <property type="match status" value="1"/>
</dbReference>
<dbReference type="PANTHER" id="PTHR45726:SF3">
    <property type="entry name" value="LEUKOTRIENE A-4 HYDROLASE"/>
    <property type="match status" value="1"/>
</dbReference>
<dbReference type="PROSITE" id="PS51257">
    <property type="entry name" value="PROKAR_LIPOPROTEIN"/>
    <property type="match status" value="1"/>
</dbReference>
<feature type="active site" description="Proton donor" evidence="14">
    <location>
        <position position="418"/>
    </location>
</feature>
<comment type="catalytic activity">
    <reaction evidence="1">
        <text>Release of an N-terminal amino acid, Xaa-|-Yaa- from a peptide, amide or arylamide. Xaa is preferably Ala, but may be most amino acids including Pro (slow action). When a terminal hydrophobic residue is followed by a prolyl residue, the two may be released as an intact Xaa-Pro dipeptide.</text>
        <dbReference type="EC" id="3.4.11.2"/>
    </reaction>
</comment>
<evidence type="ECO:0000256" key="17">
    <source>
        <dbReference type="SAM" id="SignalP"/>
    </source>
</evidence>
<dbReference type="SUPFAM" id="SSF63737">
    <property type="entry name" value="Leukotriene A4 hydrolase N-terminal domain"/>
    <property type="match status" value="1"/>
</dbReference>
<feature type="signal peptide" evidence="17">
    <location>
        <begin position="1"/>
        <end position="32"/>
    </location>
</feature>
<feature type="active site" description="Proton acceptor" evidence="14">
    <location>
        <position position="341"/>
    </location>
</feature>
<dbReference type="PANTHER" id="PTHR45726">
    <property type="entry name" value="LEUKOTRIENE A-4 HYDROLASE"/>
    <property type="match status" value="1"/>
</dbReference>
<dbReference type="Gene3D" id="2.60.40.1730">
    <property type="entry name" value="tricorn interacting facor f3 domain"/>
    <property type="match status" value="1"/>
</dbReference>
<feature type="binding site" evidence="15">
    <location>
        <position position="344"/>
    </location>
    <ligand>
        <name>Zn(2+)</name>
        <dbReference type="ChEBI" id="CHEBI:29105"/>
        <note>catalytic</note>
    </ligand>
</feature>
<evidence type="ECO:0000313" key="20">
    <source>
        <dbReference type="EMBL" id="CAA9331085.1"/>
    </source>
</evidence>
<accession>A0A6J4LF77</accession>
<feature type="compositionally biased region" description="Low complexity" evidence="16">
    <location>
        <begin position="37"/>
        <end position="53"/>
    </location>
</feature>
<dbReference type="Pfam" id="PF17900">
    <property type="entry name" value="Peptidase_M1_N"/>
    <property type="match status" value="1"/>
</dbReference>
<protein>
    <recommendedName>
        <fullName evidence="5">Aminopeptidase N</fullName>
        <ecNumber evidence="4">3.4.11.2</ecNumber>
    </recommendedName>
    <alternativeName>
        <fullName evidence="12">Alanine aminopeptidase</fullName>
    </alternativeName>
    <alternativeName>
        <fullName evidence="13">Lysyl aminopeptidase</fullName>
    </alternativeName>
</protein>
<dbReference type="InterPro" id="IPR014782">
    <property type="entry name" value="Peptidase_M1_dom"/>
</dbReference>
<evidence type="ECO:0000256" key="5">
    <source>
        <dbReference type="ARBA" id="ARBA00015611"/>
    </source>
</evidence>
<evidence type="ECO:0000259" key="18">
    <source>
        <dbReference type="Pfam" id="PF01433"/>
    </source>
</evidence>
<dbReference type="GO" id="GO:0008270">
    <property type="term" value="F:zinc ion binding"/>
    <property type="evidence" value="ECO:0007669"/>
    <property type="project" value="InterPro"/>
</dbReference>
<dbReference type="InterPro" id="IPR034015">
    <property type="entry name" value="M1_LTA4H"/>
</dbReference>
<comment type="subcellular location">
    <subcellularLocation>
        <location evidence="2">Cytoplasm</location>
    </subcellularLocation>
</comment>
<evidence type="ECO:0000256" key="4">
    <source>
        <dbReference type="ARBA" id="ARBA00012564"/>
    </source>
</evidence>
<feature type="domain" description="Aminopeptidase N-like N-terminal" evidence="19">
    <location>
        <begin position="98"/>
        <end position="241"/>
    </location>
</feature>
<sequence>MSRLCAVLVALCLGVVALVGCGSASGSGPETAGSETAGSERVGRAAAGSASGGDPYFPADGNGGYDVRHYKILDTYRPGSDRLRGVTVLRATAHRNLSALNLDLVLAVDEVRVNGRPAAFRKPSRHELTVVPDRPLDAGERFRVRVSYHGRPSARSASGLEPGRDLYFRRAGETVAIGEPQIGPWWFAANETPTDKATYDIVMRVPQGKQAVSNGHLVSRRSSAGWTTWHWRMPEPMVTYLAFFAAGRYRLERGEAGGRPFVHAVSRALTAEDEDRSLRLLRATSGVVSWLESRFGPYPFSSTGGVVVGLQVGFALENQSRPVYDYSGGPDPYGMGLLVHEQAHQWFGNDVSLRRWRDIWLNEGFATYVEWLYDEDHGRATVQQHLRNAYELHGVDSGFWGLRLSDPGPSRIWREPVYVRGGMTLAALRSRIGETDMDRLLRRWVESRHFGHGTGQAFRRLASEVSGEDLDGFFAHWLDDTSKPATTAENGLG</sequence>
<comment type="similarity">
    <text evidence="3">Belongs to the peptidase M1 family.</text>
</comment>
<keyword evidence="10 15" id="KW-0862">Zinc</keyword>
<name>A0A6J4LF77_9ACTN</name>
<dbReference type="EC" id="3.4.11.2" evidence="4"/>
<evidence type="ECO:0000256" key="14">
    <source>
        <dbReference type="PIRSR" id="PIRSR634015-1"/>
    </source>
</evidence>
<evidence type="ECO:0000256" key="9">
    <source>
        <dbReference type="ARBA" id="ARBA00022801"/>
    </source>
</evidence>
<keyword evidence="7" id="KW-0645">Protease</keyword>
<proteinExistence type="inferred from homology"/>
<organism evidence="20">
    <name type="scientific">uncultured Nocardioidaceae bacterium</name>
    <dbReference type="NCBI Taxonomy" id="253824"/>
    <lineage>
        <taxon>Bacteria</taxon>
        <taxon>Bacillati</taxon>
        <taxon>Actinomycetota</taxon>
        <taxon>Actinomycetes</taxon>
        <taxon>Propionibacteriales</taxon>
        <taxon>Nocardioidaceae</taxon>
        <taxon>environmental samples</taxon>
    </lineage>
</organism>
<evidence type="ECO:0000256" key="2">
    <source>
        <dbReference type="ARBA" id="ARBA00004496"/>
    </source>
</evidence>
<dbReference type="InterPro" id="IPR045357">
    <property type="entry name" value="Aminopeptidase_N-like_N"/>
</dbReference>
<evidence type="ECO:0000256" key="13">
    <source>
        <dbReference type="ARBA" id="ARBA00031533"/>
    </source>
</evidence>
<comment type="cofactor">
    <cofactor evidence="15">
        <name>Zn(2+)</name>
        <dbReference type="ChEBI" id="CHEBI:29105"/>
    </cofactor>
    <text evidence="15">Binds 1 zinc ion per subunit.</text>
</comment>
<keyword evidence="9" id="KW-0378">Hydrolase</keyword>
<dbReference type="GO" id="GO:0008237">
    <property type="term" value="F:metallopeptidase activity"/>
    <property type="evidence" value="ECO:0007669"/>
    <property type="project" value="UniProtKB-KW"/>
</dbReference>
<evidence type="ECO:0000256" key="7">
    <source>
        <dbReference type="ARBA" id="ARBA00022670"/>
    </source>
</evidence>
<evidence type="ECO:0000256" key="1">
    <source>
        <dbReference type="ARBA" id="ARBA00000098"/>
    </source>
</evidence>
<evidence type="ECO:0000256" key="12">
    <source>
        <dbReference type="ARBA" id="ARBA00029811"/>
    </source>
</evidence>
<dbReference type="GO" id="GO:0005737">
    <property type="term" value="C:cytoplasm"/>
    <property type="evidence" value="ECO:0007669"/>
    <property type="project" value="UniProtKB-SubCell"/>
</dbReference>
<dbReference type="InterPro" id="IPR042097">
    <property type="entry name" value="Aminopeptidase_N-like_N_sf"/>
</dbReference>
<keyword evidence="11" id="KW-0482">Metalloprotease</keyword>
<evidence type="ECO:0000259" key="19">
    <source>
        <dbReference type="Pfam" id="PF17900"/>
    </source>
</evidence>
<keyword evidence="17" id="KW-0732">Signal</keyword>
<evidence type="ECO:0000256" key="10">
    <source>
        <dbReference type="ARBA" id="ARBA00022833"/>
    </source>
</evidence>
<reference evidence="20" key="1">
    <citation type="submission" date="2020-02" db="EMBL/GenBank/DDBJ databases">
        <authorList>
            <person name="Meier V. D."/>
        </authorList>
    </citation>
    <scope>NUCLEOTIDE SEQUENCE</scope>
    <source>
        <strain evidence="20">AVDCRST_MAG34</strain>
    </source>
</reference>
<dbReference type="InterPro" id="IPR027268">
    <property type="entry name" value="Peptidase_M4/M1_CTD_sf"/>
</dbReference>
<feature type="region of interest" description="Disordered" evidence="16">
    <location>
        <begin position="24"/>
        <end position="55"/>
    </location>
</feature>
<dbReference type="SUPFAM" id="SSF55486">
    <property type="entry name" value="Metalloproteases ('zincins'), catalytic domain"/>
    <property type="match status" value="1"/>
</dbReference>
<feature type="binding site" evidence="15">
    <location>
        <position position="340"/>
    </location>
    <ligand>
        <name>Zn(2+)</name>
        <dbReference type="ChEBI" id="CHEBI:29105"/>
        <note>catalytic</note>
    </ligand>
</feature>
<gene>
    <name evidence="20" type="ORF">AVDCRST_MAG34-473</name>
</gene>
<dbReference type="GO" id="GO:0016285">
    <property type="term" value="F:alanyl aminopeptidase activity"/>
    <property type="evidence" value="ECO:0007669"/>
    <property type="project" value="UniProtKB-EC"/>
</dbReference>
<dbReference type="Pfam" id="PF01433">
    <property type="entry name" value="Peptidase_M1"/>
    <property type="match status" value="1"/>
</dbReference>
<dbReference type="AlphaFoldDB" id="A0A6J4LF77"/>
<dbReference type="InterPro" id="IPR001930">
    <property type="entry name" value="Peptidase_M1"/>
</dbReference>